<proteinExistence type="evidence at protein level"/>
<dbReference type="Gene3D" id="1.10.287.210">
    <property type="match status" value="1"/>
</dbReference>
<feature type="disulfide bond" evidence="5 6">
    <location>
        <begin position="315"/>
        <end position="323"/>
    </location>
</feature>
<evidence type="ECO:0000313" key="4">
    <source>
        <dbReference type="Proteomes" id="UP000129592"/>
    </source>
</evidence>
<protein>
    <submittedName>
        <fullName evidence="3">Glycoprotein</fullName>
    </submittedName>
</protein>
<name>J7H5L9_9VIRU</name>
<gene>
    <name evidence="3" type="primary">GPC</name>
</gene>
<dbReference type="InterPro" id="IPR018154">
    <property type="entry name" value="TLV/ENV_coat_polyprotein"/>
</dbReference>
<dbReference type="Proteomes" id="UP000129592">
    <property type="component" value="Genome"/>
</dbReference>
<keyword evidence="2" id="KW-0472">Membrane</keyword>
<evidence type="ECO:0000313" key="3">
    <source>
        <dbReference type="EMBL" id="AFP93551.1"/>
    </source>
</evidence>
<evidence type="ECO:0007829" key="6">
    <source>
        <dbReference type="PDB" id="4N23"/>
    </source>
</evidence>
<comment type="interaction">
    <interactant intactId="EBI-25634487">
        <id>J7H5L9</id>
    </interactant>
    <interactant intactId="EBI-25634487">
        <id>J7H5L9</id>
        <label>GPC</label>
    </interactant>
    <organismsDiffer>false</organismsDiffer>
    <experiments>4</experiments>
</comment>
<dbReference type="KEGG" id="vg:13466433"/>
<evidence type="ECO:0000256" key="1">
    <source>
        <dbReference type="ARBA" id="ARBA00004165"/>
    </source>
</evidence>
<dbReference type="PDB" id="4N21">
    <property type="method" value="X-ray"/>
    <property type="resolution" value="1.99 A"/>
    <property type="chains" value="A/B/C/D/E/F=257-351"/>
</dbReference>
<keyword evidence="5 6" id="KW-0002">3D-structure</keyword>
<dbReference type="SUPFAM" id="SSF58069">
    <property type="entry name" value="Virus ectodomain"/>
    <property type="match status" value="1"/>
</dbReference>
<keyword evidence="2" id="KW-0812">Transmembrane</keyword>
<evidence type="ECO:0007829" key="5">
    <source>
        <dbReference type="PDB" id="4N21"/>
    </source>
</evidence>
<keyword evidence="4" id="KW-1185">Reference proteome</keyword>
<accession>J7H5L9</accession>
<dbReference type="EvolutionaryTrace" id="J7H5L9"/>
<dbReference type="PDBsum" id="4N23"/>
<sequence>MHYPWLHSRGRTKCEAHTAKALIIILLTANCKALIAEMLQAAAGNDSSICHGMMFTEPVGSFLGINPNTTDDPFELHALSLNQNVTDKIMIFQNGLKLFGSETRNYSITSGPGLLVGFFGHSRSGVYKNLTFTNNTTFKICVSCKSRFNITLVVYNKFTKKASTTICPDEFVRKKRSDVIVSYNLTCVILHNKNMITHHKTALNAEFSPRGLQQLSTKNDVEPGCDSNVGIFGHSSGTDAGWGIAGFFTLGITNSLQISEIEHVTDAIACKIIKTANYTTNALFLLNKEESEIRDHVVEHELALNYLLAHQGGLCNVVKGPMCCSDIDDFSKNVSDMIDKVHEEMKKFYHEPDPFGGLGSIGFFGTLFGHILQWIPIILLTIFMCFICSWVKK</sequence>
<dbReference type="OrthoDB" id="3346at10239"/>
<dbReference type="GO" id="GO:0020002">
    <property type="term" value="C:host cell plasma membrane"/>
    <property type="evidence" value="ECO:0007669"/>
    <property type="project" value="UniProtKB-SubCell"/>
</dbReference>
<comment type="subcellular location">
    <subcellularLocation>
        <location evidence="1">Host cell membrane</location>
    </subcellularLocation>
</comment>
<evidence type="ECO:0000256" key="2">
    <source>
        <dbReference type="SAM" id="Phobius"/>
    </source>
</evidence>
<organism evidence="3 4">
    <name type="scientific">CAS virus</name>
    <dbReference type="NCBI Taxonomy" id="1223561"/>
    <lineage>
        <taxon>Viruses</taxon>
        <taxon>Riboviria</taxon>
        <taxon>Orthornavirae</taxon>
        <taxon>Negarnaviricota</taxon>
        <taxon>Polyploviricotina</taxon>
        <taxon>Bunyaviricetes</taxon>
        <taxon>Hareavirales</taxon>
        <taxon>Arenaviridae</taxon>
        <taxon>Reptarenavirus</taxon>
        <taxon>Reptarenavirus californiae</taxon>
    </lineage>
</organism>
<dbReference type="RefSeq" id="YP_006590086.1">
    <property type="nucleotide sequence ID" value="NC_018481.1"/>
</dbReference>
<reference evidence="3 4" key="1">
    <citation type="journal article" date="2012" name="MBio">
        <title>Identification, characterization, and in vitro culture of highly divergent arenaviruses from bosysa constrictors and annulated tree boas: candidate etiological agents for snake inclusion body disease.</title>
        <authorList>
            <person name="Stenglein M.D."/>
            <person name="Sanders C."/>
            <person name="Kistler A.L."/>
            <person name="Ruby J.G."/>
            <person name="Franco J.Y."/>
            <person name="Reavill D.R."/>
            <person name="Dunker F."/>
            <person name="Derisi J.L."/>
        </authorList>
    </citation>
    <scope>NUCLEOTIDE SEQUENCE [LARGE SCALE GENOMIC DNA]</scope>
    <source>
        <strain evidence="3">ATB</strain>
    </source>
</reference>
<dbReference type="PANTHER" id="PTHR10424">
    <property type="entry name" value="VIRAL ENVELOPE PROTEIN"/>
    <property type="match status" value="1"/>
</dbReference>
<dbReference type="PDBsum" id="4N21"/>
<dbReference type="PDB" id="4N23">
    <property type="method" value="X-ray"/>
    <property type="resolution" value="2.00 A"/>
    <property type="chains" value="A/B/C=257-351"/>
</dbReference>
<reference evidence="5 6" key="2">
    <citation type="journal article" date="2014" name="J. Mol. Biol.">
        <title>Structural characterization of the glycoprotein GP2 core domain from the CAS virus, a novel arenavirus-like species.</title>
        <authorList>
            <person name="Koellhoffer J.F."/>
            <person name="Dai Z."/>
            <person name="Malashkevich V.N."/>
            <person name="Stenglein M.D."/>
            <person name="Liu Y."/>
            <person name="Toro R."/>
            <person name="S Harrison J."/>
            <person name="Chandran K."/>
            <person name="DeRisi J.L."/>
            <person name="Almo S.C."/>
            <person name="Lai J.R."/>
        </authorList>
    </citation>
    <scope>X-RAY CRYSTALLOGRAPHY (1.99 ANGSTROMS) OF 257-351</scope>
    <scope>DISULFIDE BONDS</scope>
</reference>
<dbReference type="SMR" id="J7H5L9"/>
<feature type="transmembrane region" description="Helical" evidence="2">
    <location>
        <begin position="371"/>
        <end position="391"/>
    </location>
</feature>
<dbReference type="EMBL" id="JQ717262">
    <property type="protein sequence ID" value="AFP93551.1"/>
    <property type="molecule type" value="Genomic_RNA"/>
</dbReference>
<keyword evidence="2" id="KW-1133">Transmembrane helix</keyword>
<dbReference type="GeneID" id="13466433"/>
<dbReference type="GO" id="GO:0042802">
    <property type="term" value="F:identical protein binding"/>
    <property type="evidence" value="ECO:0000353"/>
    <property type="project" value="IntAct"/>
</dbReference>